<feature type="domain" description="Phytochrome chromophore attachment site" evidence="11">
    <location>
        <begin position="343"/>
        <end position="395"/>
    </location>
</feature>
<dbReference type="PANTHER" id="PTHR43065">
    <property type="entry name" value="SENSOR HISTIDINE KINASE"/>
    <property type="match status" value="1"/>
</dbReference>
<evidence type="ECO:0000259" key="13">
    <source>
        <dbReference type="PROSITE" id="PS50112"/>
    </source>
</evidence>
<evidence type="ECO:0000256" key="2">
    <source>
        <dbReference type="ARBA" id="ARBA00006402"/>
    </source>
</evidence>
<keyword evidence="10" id="KW-0175">Coiled coil</keyword>
<dbReference type="Pfam" id="PF08447">
    <property type="entry name" value="PAS_3"/>
    <property type="match status" value="1"/>
</dbReference>
<dbReference type="AlphaFoldDB" id="A0AAP5IDD2"/>
<dbReference type="InterPro" id="IPR003661">
    <property type="entry name" value="HisK_dim/P_dom"/>
</dbReference>
<keyword evidence="16" id="KW-1185">Reference proteome</keyword>
<feature type="coiled-coil region" evidence="10">
    <location>
        <begin position="406"/>
        <end position="443"/>
    </location>
</feature>
<dbReference type="InterPro" id="IPR003594">
    <property type="entry name" value="HATPase_dom"/>
</dbReference>
<dbReference type="PROSITE" id="PS50113">
    <property type="entry name" value="PAC"/>
    <property type="match status" value="2"/>
</dbReference>
<organism evidence="15 16">
    <name type="scientific">Aetokthonos hydrillicola Thurmond2011</name>
    <dbReference type="NCBI Taxonomy" id="2712845"/>
    <lineage>
        <taxon>Bacteria</taxon>
        <taxon>Bacillati</taxon>
        <taxon>Cyanobacteriota</taxon>
        <taxon>Cyanophyceae</taxon>
        <taxon>Nostocales</taxon>
        <taxon>Hapalosiphonaceae</taxon>
        <taxon>Aetokthonos</taxon>
    </lineage>
</organism>
<dbReference type="Pfam" id="PF02518">
    <property type="entry name" value="HATPase_c"/>
    <property type="match status" value="1"/>
</dbReference>
<proteinExistence type="inferred from homology"/>
<gene>
    <name evidence="15" type="ORF">G7B40_032195</name>
</gene>
<dbReference type="InterPro" id="IPR036890">
    <property type="entry name" value="HATPase_C_sf"/>
</dbReference>
<evidence type="ECO:0000256" key="10">
    <source>
        <dbReference type="SAM" id="Coils"/>
    </source>
</evidence>
<name>A0AAP5IDD2_9CYAN</name>
<dbReference type="Gene3D" id="3.30.450.20">
    <property type="entry name" value="PAS domain"/>
    <property type="match status" value="2"/>
</dbReference>
<dbReference type="PRINTS" id="PR00344">
    <property type="entry name" value="BCTRLSENSOR"/>
</dbReference>
<keyword evidence="7" id="KW-0418">Kinase</keyword>
<dbReference type="SMART" id="SM00388">
    <property type="entry name" value="HisKA"/>
    <property type="match status" value="1"/>
</dbReference>
<dbReference type="Gene3D" id="1.10.287.130">
    <property type="match status" value="1"/>
</dbReference>
<dbReference type="SMART" id="SM00387">
    <property type="entry name" value="HATPase_c"/>
    <property type="match status" value="1"/>
</dbReference>
<dbReference type="InterPro" id="IPR003018">
    <property type="entry name" value="GAF"/>
</dbReference>
<evidence type="ECO:0000256" key="1">
    <source>
        <dbReference type="ARBA" id="ARBA00000085"/>
    </source>
</evidence>
<dbReference type="RefSeq" id="WP_243903079.1">
    <property type="nucleotide sequence ID" value="NZ_JAALHA020000022.1"/>
</dbReference>
<dbReference type="SMART" id="SM00065">
    <property type="entry name" value="GAF"/>
    <property type="match status" value="1"/>
</dbReference>
<dbReference type="GO" id="GO:0005524">
    <property type="term" value="F:ATP binding"/>
    <property type="evidence" value="ECO:0007669"/>
    <property type="project" value="UniProtKB-KW"/>
</dbReference>
<feature type="domain" description="PAC" evidence="14">
    <location>
        <begin position="188"/>
        <end position="239"/>
    </location>
</feature>
<dbReference type="InterPro" id="IPR016132">
    <property type="entry name" value="Phyto_chromo_attachment"/>
</dbReference>
<dbReference type="SUPFAM" id="SSF55874">
    <property type="entry name" value="ATPase domain of HSP90 chaperone/DNA topoisomerase II/histidine kinase"/>
    <property type="match status" value="1"/>
</dbReference>
<keyword evidence="4" id="KW-0597">Phosphoprotein</keyword>
<dbReference type="SUPFAM" id="SSF55785">
    <property type="entry name" value="PYP-like sensor domain (PAS domain)"/>
    <property type="match status" value="2"/>
</dbReference>
<evidence type="ECO:0000256" key="7">
    <source>
        <dbReference type="ARBA" id="ARBA00022777"/>
    </source>
</evidence>
<dbReference type="EC" id="2.7.13.3" evidence="3"/>
<dbReference type="InterPro" id="IPR001610">
    <property type="entry name" value="PAC"/>
</dbReference>
<dbReference type="EMBL" id="JAALHA020000022">
    <property type="protein sequence ID" value="MDR9899189.1"/>
    <property type="molecule type" value="Genomic_DNA"/>
</dbReference>
<evidence type="ECO:0000256" key="4">
    <source>
        <dbReference type="ARBA" id="ARBA00022553"/>
    </source>
</evidence>
<dbReference type="InterPro" id="IPR000700">
    <property type="entry name" value="PAS-assoc_C"/>
</dbReference>
<sequence>MFDREMRYLAASRRWLCDYNLQQENLIGCCHYEIFPESAEKWKAIHHRCLAGSTESGEADSFVQINGSVEWVKWESRPWYDYNGEIGGTVFFCEVITERKRTEEALRASEARFQKLAANVPGMIYQFVVHPNGSQSFSYVSAGCHELFELEPEEIQQNINSLFKLFHPEDLSEFKESILVSNKTLEPHNYQYRIITPSGRLKWVQAQSRPEKQFNGDLVWDGVMLDITARKQSEAQYRELALREQLLNRLASQIRNSLDLDTVVETAIKEIQQLLQIDCCSFCWYKPDMESPTWEAIKEAKNPNCRSVLGCYPASVVGPVTENLLRQEIVRVDNVATFNEPIHRQLLEYIGYQSEIALPIKTLSGEIGVIVCGHCSNPRPWTDSEVELLQAVVDQLAIAINQAELYAQTHQTAIAAKKQAQQLEQALEELKTTQSQLVQSEKMSSLGQLVAGVAHEINNPVNFIYGNLAHARGYTEDILNLLKLYQQAYPQPTEEIREEVDAIDLDFLVSDLPKLLSSMKVGADRIRLIVRSLRSFSRHDEAEMKAVDIHEGIDSTLMILQHRLKTKQDNPQIEVIKNYGNLPLVECYAGQLNQVFMNLLANAIDALEDCFSSNDLHKIKDNEKIAHPLIQISTEVLETDKIAIRIADNGPGIPLDVKKRLFDPFFTTKPIGVGTGLGLSISYQIIVEKHNGQLYCFSEVGQGTEFVIEIPACHSGNT</sequence>
<dbReference type="InterPro" id="IPR013656">
    <property type="entry name" value="PAS_4"/>
</dbReference>
<dbReference type="InterPro" id="IPR005467">
    <property type="entry name" value="His_kinase_dom"/>
</dbReference>
<dbReference type="InterPro" id="IPR035965">
    <property type="entry name" value="PAS-like_dom_sf"/>
</dbReference>
<dbReference type="InterPro" id="IPR000014">
    <property type="entry name" value="PAS"/>
</dbReference>
<keyword evidence="5" id="KW-0808">Transferase</keyword>
<feature type="domain" description="PAS" evidence="13">
    <location>
        <begin position="127"/>
        <end position="188"/>
    </location>
</feature>
<dbReference type="Gene3D" id="3.30.450.40">
    <property type="match status" value="1"/>
</dbReference>
<dbReference type="Proteomes" id="UP000667802">
    <property type="component" value="Unassembled WGS sequence"/>
</dbReference>
<evidence type="ECO:0000259" key="14">
    <source>
        <dbReference type="PROSITE" id="PS50113"/>
    </source>
</evidence>
<protein>
    <recommendedName>
        <fullName evidence="3">histidine kinase</fullName>
        <ecNumber evidence="3">2.7.13.3</ecNumber>
    </recommendedName>
</protein>
<feature type="domain" description="PAC" evidence="14">
    <location>
        <begin position="55"/>
        <end position="108"/>
    </location>
</feature>
<evidence type="ECO:0000256" key="8">
    <source>
        <dbReference type="ARBA" id="ARBA00022840"/>
    </source>
</evidence>
<comment type="catalytic activity">
    <reaction evidence="1">
        <text>ATP + protein L-histidine = ADP + protein N-phospho-L-histidine.</text>
        <dbReference type="EC" id="2.7.13.3"/>
    </reaction>
</comment>
<evidence type="ECO:0000313" key="16">
    <source>
        <dbReference type="Proteomes" id="UP000667802"/>
    </source>
</evidence>
<evidence type="ECO:0000256" key="6">
    <source>
        <dbReference type="ARBA" id="ARBA00022741"/>
    </source>
</evidence>
<dbReference type="PROSITE" id="PS50046">
    <property type="entry name" value="PHYTOCHROME_2"/>
    <property type="match status" value="1"/>
</dbReference>
<evidence type="ECO:0000256" key="5">
    <source>
        <dbReference type="ARBA" id="ARBA00022679"/>
    </source>
</evidence>
<evidence type="ECO:0000259" key="11">
    <source>
        <dbReference type="PROSITE" id="PS50046"/>
    </source>
</evidence>
<dbReference type="Pfam" id="PF01590">
    <property type="entry name" value="GAF"/>
    <property type="match status" value="1"/>
</dbReference>
<comment type="similarity">
    <text evidence="2">In the N-terminal section; belongs to the phytochrome family.</text>
</comment>
<evidence type="ECO:0000256" key="3">
    <source>
        <dbReference type="ARBA" id="ARBA00012438"/>
    </source>
</evidence>
<evidence type="ECO:0000256" key="9">
    <source>
        <dbReference type="ARBA" id="ARBA00023012"/>
    </source>
</evidence>
<evidence type="ECO:0000313" key="15">
    <source>
        <dbReference type="EMBL" id="MDR9899189.1"/>
    </source>
</evidence>
<dbReference type="NCBIfam" id="TIGR00229">
    <property type="entry name" value="sensory_box"/>
    <property type="match status" value="2"/>
</dbReference>
<dbReference type="CDD" id="cd00130">
    <property type="entry name" value="PAS"/>
    <property type="match status" value="1"/>
</dbReference>
<keyword evidence="8 15" id="KW-0067">ATP-binding</keyword>
<evidence type="ECO:0000259" key="12">
    <source>
        <dbReference type="PROSITE" id="PS50109"/>
    </source>
</evidence>
<dbReference type="PROSITE" id="PS50109">
    <property type="entry name" value="HIS_KIN"/>
    <property type="match status" value="1"/>
</dbReference>
<keyword evidence="9" id="KW-0902">Two-component regulatory system</keyword>
<comment type="caution">
    <text evidence="15">The sequence shown here is derived from an EMBL/GenBank/DDBJ whole genome shotgun (WGS) entry which is preliminary data.</text>
</comment>
<dbReference type="InterPro" id="IPR029016">
    <property type="entry name" value="GAF-like_dom_sf"/>
</dbReference>
<dbReference type="SUPFAM" id="SSF55781">
    <property type="entry name" value="GAF domain-like"/>
    <property type="match status" value="1"/>
</dbReference>
<dbReference type="InterPro" id="IPR013655">
    <property type="entry name" value="PAS_fold_3"/>
</dbReference>
<dbReference type="SMART" id="SM00086">
    <property type="entry name" value="PAC"/>
    <property type="match status" value="2"/>
</dbReference>
<dbReference type="Pfam" id="PF08448">
    <property type="entry name" value="PAS_4"/>
    <property type="match status" value="1"/>
</dbReference>
<dbReference type="InterPro" id="IPR004358">
    <property type="entry name" value="Sig_transdc_His_kin-like_C"/>
</dbReference>
<dbReference type="PANTHER" id="PTHR43065:SF10">
    <property type="entry name" value="PEROXIDE STRESS-ACTIVATED HISTIDINE KINASE MAK3"/>
    <property type="match status" value="1"/>
</dbReference>
<accession>A0AAP5IDD2</accession>
<dbReference type="CDD" id="cd00082">
    <property type="entry name" value="HisKA"/>
    <property type="match status" value="1"/>
</dbReference>
<dbReference type="InterPro" id="IPR036097">
    <property type="entry name" value="HisK_dim/P_sf"/>
</dbReference>
<dbReference type="GO" id="GO:0000155">
    <property type="term" value="F:phosphorelay sensor kinase activity"/>
    <property type="evidence" value="ECO:0007669"/>
    <property type="project" value="InterPro"/>
</dbReference>
<keyword evidence="6" id="KW-0547">Nucleotide-binding</keyword>
<dbReference type="SUPFAM" id="SSF47384">
    <property type="entry name" value="Homodimeric domain of signal transducing histidine kinase"/>
    <property type="match status" value="1"/>
</dbReference>
<reference evidence="16" key="1">
    <citation type="journal article" date="2021" name="Science">
        <title>Hunting the eagle killer: A cyanobacterial neurotoxin causes vacuolar myelinopathy.</title>
        <authorList>
            <person name="Breinlinger S."/>
            <person name="Phillips T.J."/>
            <person name="Haram B.N."/>
            <person name="Mares J."/>
            <person name="Martinez Yerena J.A."/>
            <person name="Hrouzek P."/>
            <person name="Sobotka R."/>
            <person name="Henderson W.M."/>
            <person name="Schmieder P."/>
            <person name="Williams S.M."/>
            <person name="Lauderdale J.D."/>
            <person name="Wilde H.D."/>
            <person name="Gerrin W."/>
            <person name="Kust A."/>
            <person name="Washington J.W."/>
            <person name="Wagner C."/>
            <person name="Geier B."/>
            <person name="Liebeke M."/>
            <person name="Enke H."/>
            <person name="Niedermeyer T.H.J."/>
            <person name="Wilde S.B."/>
        </authorList>
    </citation>
    <scope>NUCLEOTIDE SEQUENCE [LARGE SCALE GENOMIC DNA]</scope>
    <source>
        <strain evidence="16">Thurmond2011</strain>
    </source>
</reference>
<feature type="domain" description="Histidine kinase" evidence="12">
    <location>
        <begin position="452"/>
        <end position="714"/>
    </location>
</feature>
<dbReference type="Gene3D" id="3.30.565.10">
    <property type="entry name" value="Histidine kinase-like ATPase, C-terminal domain"/>
    <property type="match status" value="1"/>
</dbReference>
<dbReference type="PROSITE" id="PS50112">
    <property type="entry name" value="PAS"/>
    <property type="match status" value="1"/>
</dbReference>